<accession>A0A8H3F5R7</accession>
<organism evidence="1 2">
    <name type="scientific">Heterodermia speciosa</name>
    <dbReference type="NCBI Taxonomy" id="116794"/>
    <lineage>
        <taxon>Eukaryota</taxon>
        <taxon>Fungi</taxon>
        <taxon>Dikarya</taxon>
        <taxon>Ascomycota</taxon>
        <taxon>Pezizomycotina</taxon>
        <taxon>Lecanoromycetes</taxon>
        <taxon>OSLEUM clade</taxon>
        <taxon>Lecanoromycetidae</taxon>
        <taxon>Caliciales</taxon>
        <taxon>Physciaceae</taxon>
        <taxon>Heterodermia</taxon>
    </lineage>
</organism>
<gene>
    <name evidence="1" type="ORF">HETSPECPRED_003516</name>
</gene>
<dbReference type="AlphaFoldDB" id="A0A8H3F5R7"/>
<comment type="caution">
    <text evidence="1">The sequence shown here is derived from an EMBL/GenBank/DDBJ whole genome shotgun (WGS) entry which is preliminary data.</text>
</comment>
<evidence type="ECO:0000313" key="1">
    <source>
        <dbReference type="EMBL" id="CAF9917549.1"/>
    </source>
</evidence>
<proteinExistence type="predicted"/>
<evidence type="ECO:0000313" key="2">
    <source>
        <dbReference type="Proteomes" id="UP000664521"/>
    </source>
</evidence>
<sequence>MERPCYLLESLEIIPSYSAHHIRQTSEPPAPSQSFPLLACTAEGEILSPLVPFRRRDNADAPVDGCFSIEDVASPDMRLPSLPSEHEAFTSEDLPLPHSHLALSSTSVSPALSSEDICSSASSAADEDLLADGRSSLRVPCCCPFNDADQIIVSTKDCALAHCRMYGPEIAHRMEAIIDRHLAQAYDQCVSEIRTVAEDLRPSGWLDHDSRFPTEQYSGHVQPWMRASAQRHACLAVNAAFHEIDEHIGLDMSARLFSEFEIPGTSILGMEHYPCQCKGSHAMDIASRVFEDTVAKLDPFVSILGTLTNDSVNTQSRTQDILGERIWAGMLDGLKEIAEACDMTRLCSGHEMSHVEPWMTHVLEQHCQSAANAEAKKARGMAKEMHFQWYQNWLETLYRQDIEEDAMKGKWARVEGL</sequence>
<reference evidence="1" key="1">
    <citation type="submission" date="2021-03" db="EMBL/GenBank/DDBJ databases">
        <authorList>
            <person name="Tagirdzhanova G."/>
        </authorList>
    </citation>
    <scope>NUCLEOTIDE SEQUENCE</scope>
</reference>
<keyword evidence="2" id="KW-1185">Reference proteome</keyword>
<dbReference type="EMBL" id="CAJPDS010000020">
    <property type="protein sequence ID" value="CAF9917549.1"/>
    <property type="molecule type" value="Genomic_DNA"/>
</dbReference>
<name>A0A8H3F5R7_9LECA</name>
<dbReference type="Proteomes" id="UP000664521">
    <property type="component" value="Unassembled WGS sequence"/>
</dbReference>
<protein>
    <submittedName>
        <fullName evidence="1">Uncharacterized protein</fullName>
    </submittedName>
</protein>
<dbReference type="OrthoDB" id="10555689at2759"/>